<dbReference type="Gene3D" id="3.40.50.11960">
    <property type="match status" value="1"/>
</dbReference>
<reference evidence="1" key="1">
    <citation type="submission" date="2021-03" db="EMBL/GenBank/DDBJ databases">
        <authorList>
            <person name="Tagirdzhanova G."/>
        </authorList>
    </citation>
    <scope>NUCLEOTIDE SEQUENCE</scope>
</reference>
<accession>A0A8H3EJU1</accession>
<dbReference type="OrthoDB" id="6425924at2759"/>
<comment type="caution">
    <text evidence="1">The sequence shown here is derived from an EMBL/GenBank/DDBJ whole genome shotgun (WGS) entry which is preliminary data.</text>
</comment>
<evidence type="ECO:0008006" key="3">
    <source>
        <dbReference type="Google" id="ProtNLM"/>
    </source>
</evidence>
<gene>
    <name evidence="1" type="ORF">IMSHALPRED_006683</name>
</gene>
<keyword evidence="2" id="KW-1185">Reference proteome</keyword>
<evidence type="ECO:0000313" key="2">
    <source>
        <dbReference type="Proteomes" id="UP000664534"/>
    </source>
</evidence>
<dbReference type="GO" id="GO:0030674">
    <property type="term" value="F:protein-macromolecule adaptor activity"/>
    <property type="evidence" value="ECO:0007669"/>
    <property type="project" value="TreeGrafter"/>
</dbReference>
<evidence type="ECO:0000313" key="1">
    <source>
        <dbReference type="EMBL" id="CAF9908471.1"/>
    </source>
</evidence>
<dbReference type="EMBL" id="CAJPDT010000004">
    <property type="protein sequence ID" value="CAF9908471.1"/>
    <property type="molecule type" value="Genomic_DNA"/>
</dbReference>
<name>A0A8H3EJU1_9LECA</name>
<dbReference type="Pfam" id="PF10199">
    <property type="entry name" value="Adaptin_binding"/>
    <property type="match status" value="1"/>
</dbReference>
<dbReference type="PANTHER" id="PTHR28043:SF1">
    <property type="entry name" value="INCREASED RECOMBINATION CENTERS PROTEIN 6"/>
    <property type="match status" value="1"/>
</dbReference>
<dbReference type="PANTHER" id="PTHR28043">
    <property type="entry name" value="INCREASED RECOMBINATION CENTERS PROTEIN 6"/>
    <property type="match status" value="1"/>
</dbReference>
<dbReference type="AlphaFoldDB" id="A0A8H3EJU1"/>
<dbReference type="GO" id="GO:0016192">
    <property type="term" value="P:vesicle-mediated transport"/>
    <property type="evidence" value="ECO:0007669"/>
    <property type="project" value="InterPro"/>
</dbReference>
<dbReference type="Proteomes" id="UP000664534">
    <property type="component" value="Unassembled WGS sequence"/>
</dbReference>
<proteinExistence type="predicted"/>
<dbReference type="InterPro" id="IPR034627">
    <property type="entry name" value="Irc6"/>
</dbReference>
<organism evidence="1 2">
    <name type="scientific">Imshaugia aleurites</name>
    <dbReference type="NCBI Taxonomy" id="172621"/>
    <lineage>
        <taxon>Eukaryota</taxon>
        <taxon>Fungi</taxon>
        <taxon>Dikarya</taxon>
        <taxon>Ascomycota</taxon>
        <taxon>Pezizomycotina</taxon>
        <taxon>Lecanoromycetes</taxon>
        <taxon>OSLEUM clade</taxon>
        <taxon>Lecanoromycetidae</taxon>
        <taxon>Lecanorales</taxon>
        <taxon>Lecanorineae</taxon>
        <taxon>Parmeliaceae</taxon>
        <taxon>Imshaugia</taxon>
    </lineage>
</organism>
<protein>
    <recommendedName>
        <fullName evidence="3">Alpha/gamma-adaptin-binding protein p34</fullName>
    </recommendedName>
</protein>
<sequence length="282" mass="31222">MPPTIASPLRILLLSTPETSPSILKDVSHYEIRTPYYNAAIPIWRDELPASSPDIETWKEEWLGQEAGEVVRAVGAWVVCFRKPREQADLDTVRKLLAAIQEVVSSHASSGYGISEPLLLAVGTQQTLSPSLEVTNEEWENLCMDCGSWEWIDGELNGKVESNGEGKEERNEFGERLGIERLKEALEACDWESVDADTVSEELGLEDGFGAEAAEVEREMMSVKMAVNGPEGSDEGEEEGGVEDLENMMLKMQAIKDMGAEMPESERRKFAAKAVRDVMKAL</sequence>